<proteinExistence type="predicted"/>
<comment type="caution">
    <text evidence="1">The sequence shown here is derived from an EMBL/GenBank/DDBJ whole genome shotgun (WGS) entry which is preliminary data.</text>
</comment>
<dbReference type="GO" id="GO:0033499">
    <property type="term" value="P:galactose catabolic process via UDP-galactose, Leloir pathway"/>
    <property type="evidence" value="ECO:0007669"/>
    <property type="project" value="TreeGrafter"/>
</dbReference>
<feature type="non-terminal residue" evidence="1">
    <location>
        <position position="148"/>
    </location>
</feature>
<dbReference type="GO" id="GO:0006006">
    <property type="term" value="P:glucose metabolic process"/>
    <property type="evidence" value="ECO:0007669"/>
    <property type="project" value="TreeGrafter"/>
</dbReference>
<dbReference type="EMBL" id="BARW01006232">
    <property type="protein sequence ID" value="GAI87280.1"/>
    <property type="molecule type" value="Genomic_DNA"/>
</dbReference>
<dbReference type="GO" id="GO:0004034">
    <property type="term" value="F:aldose 1-epimerase activity"/>
    <property type="evidence" value="ECO:0007669"/>
    <property type="project" value="TreeGrafter"/>
</dbReference>
<sequence>MLSKKNFVCLAAVLLIMAMMFCSCTKQGGDEKPSPKSQRAELSVQKQDFGTTADSEAVELYTLTNSNGLKAKIMTYGGIVVSLEAPDRNGKIADVVLGYETLDGYVRNNPYFGAIVGRYANRIANGEFTLDGTKYNLAKNNGNNHLHG</sequence>
<dbReference type="Pfam" id="PF01263">
    <property type="entry name" value="Aldose_epim"/>
    <property type="match status" value="1"/>
</dbReference>
<protein>
    <recommendedName>
        <fullName evidence="2">Galactose-1-epimerase</fullName>
    </recommendedName>
</protein>
<dbReference type="PROSITE" id="PS51257">
    <property type="entry name" value="PROKAR_LIPOPROTEIN"/>
    <property type="match status" value="1"/>
</dbReference>
<dbReference type="PANTHER" id="PTHR10091:SF0">
    <property type="entry name" value="GALACTOSE MUTAROTASE"/>
    <property type="match status" value="1"/>
</dbReference>
<organism evidence="1">
    <name type="scientific">marine sediment metagenome</name>
    <dbReference type="NCBI Taxonomy" id="412755"/>
    <lineage>
        <taxon>unclassified sequences</taxon>
        <taxon>metagenomes</taxon>
        <taxon>ecological metagenomes</taxon>
    </lineage>
</organism>
<dbReference type="SUPFAM" id="SSF74650">
    <property type="entry name" value="Galactose mutarotase-like"/>
    <property type="match status" value="1"/>
</dbReference>
<accession>X1TI64</accession>
<dbReference type="InterPro" id="IPR008183">
    <property type="entry name" value="Aldose_1/G6P_1-epimerase"/>
</dbReference>
<name>X1TI64_9ZZZZ</name>
<dbReference type="AlphaFoldDB" id="X1TI64"/>
<dbReference type="InterPro" id="IPR014718">
    <property type="entry name" value="GH-type_carb-bd"/>
</dbReference>
<dbReference type="Gene3D" id="2.70.98.10">
    <property type="match status" value="1"/>
</dbReference>
<evidence type="ECO:0008006" key="2">
    <source>
        <dbReference type="Google" id="ProtNLM"/>
    </source>
</evidence>
<dbReference type="GO" id="GO:0030246">
    <property type="term" value="F:carbohydrate binding"/>
    <property type="evidence" value="ECO:0007669"/>
    <property type="project" value="InterPro"/>
</dbReference>
<gene>
    <name evidence="1" type="ORF">S12H4_13073</name>
</gene>
<reference evidence="1" key="1">
    <citation type="journal article" date="2014" name="Front. Microbiol.">
        <title>High frequency of phylogenetically diverse reductive dehalogenase-homologous genes in deep subseafloor sedimentary metagenomes.</title>
        <authorList>
            <person name="Kawai M."/>
            <person name="Futagami T."/>
            <person name="Toyoda A."/>
            <person name="Takaki Y."/>
            <person name="Nishi S."/>
            <person name="Hori S."/>
            <person name="Arai W."/>
            <person name="Tsubouchi T."/>
            <person name="Morono Y."/>
            <person name="Uchiyama I."/>
            <person name="Ito T."/>
            <person name="Fujiyama A."/>
            <person name="Inagaki F."/>
            <person name="Takami H."/>
        </authorList>
    </citation>
    <scope>NUCLEOTIDE SEQUENCE</scope>
    <source>
        <strain evidence="1">Expedition CK06-06</strain>
    </source>
</reference>
<evidence type="ECO:0000313" key="1">
    <source>
        <dbReference type="EMBL" id="GAI87280.1"/>
    </source>
</evidence>
<dbReference type="InterPro" id="IPR011013">
    <property type="entry name" value="Gal_mutarotase_sf_dom"/>
</dbReference>
<dbReference type="PANTHER" id="PTHR10091">
    <property type="entry name" value="ALDOSE-1-EPIMERASE"/>
    <property type="match status" value="1"/>
</dbReference>